<dbReference type="STRING" id="1121001.SAMN02745857_03291"/>
<proteinExistence type="inferred from homology"/>
<dbReference type="RefSeq" id="WP_084092190.1">
    <property type="nucleotide sequence ID" value="NZ_FWXD01000023.1"/>
</dbReference>
<evidence type="ECO:0000313" key="3">
    <source>
        <dbReference type="Proteomes" id="UP000192761"/>
    </source>
</evidence>
<sequence length="99" mass="10790">MTQLNNIPGKKLEELVTFPVLIPVKAVSHKQVAQDEFVAALVDVTALHVPGFHIDLVTVRASSSGNYYSATLSITFDTIEQVHAVDVALRAHPLVQMLL</sequence>
<organism evidence="2 3">
    <name type="scientific">Andreprevotia lacus DSM 23236</name>
    <dbReference type="NCBI Taxonomy" id="1121001"/>
    <lineage>
        <taxon>Bacteria</taxon>
        <taxon>Pseudomonadati</taxon>
        <taxon>Pseudomonadota</taxon>
        <taxon>Betaproteobacteria</taxon>
        <taxon>Neisseriales</taxon>
        <taxon>Chitinibacteraceae</taxon>
        <taxon>Andreprevotia</taxon>
    </lineage>
</organism>
<dbReference type="InterPro" id="IPR027471">
    <property type="entry name" value="YbeD-like_sf"/>
</dbReference>
<dbReference type="Gene3D" id="3.30.70.260">
    <property type="match status" value="1"/>
</dbReference>
<gene>
    <name evidence="2" type="ORF">SAMN02745857_03291</name>
</gene>
<dbReference type="GO" id="GO:0005829">
    <property type="term" value="C:cytosol"/>
    <property type="evidence" value="ECO:0007669"/>
    <property type="project" value="TreeGrafter"/>
</dbReference>
<protein>
    <submittedName>
        <fullName evidence="2">Uncharacterized protein</fullName>
    </submittedName>
</protein>
<dbReference type="InterPro" id="IPR007454">
    <property type="entry name" value="UPF0250_YbeD-like"/>
</dbReference>
<keyword evidence="3" id="KW-1185">Reference proteome</keyword>
<reference evidence="2 3" key="1">
    <citation type="submission" date="2017-04" db="EMBL/GenBank/DDBJ databases">
        <authorList>
            <person name="Afonso C.L."/>
            <person name="Miller P.J."/>
            <person name="Scott M.A."/>
            <person name="Spackman E."/>
            <person name="Goraichik I."/>
            <person name="Dimitrov K.M."/>
            <person name="Suarez D.L."/>
            <person name="Swayne D.E."/>
        </authorList>
    </citation>
    <scope>NUCLEOTIDE SEQUENCE [LARGE SCALE GENOMIC DNA]</scope>
    <source>
        <strain evidence="2 3">DSM 23236</strain>
    </source>
</reference>
<dbReference type="PANTHER" id="PTHR38036:SF1">
    <property type="entry name" value="UPF0250 PROTEIN YBED"/>
    <property type="match status" value="1"/>
</dbReference>
<dbReference type="Pfam" id="PF04359">
    <property type="entry name" value="DUF493"/>
    <property type="match status" value="1"/>
</dbReference>
<comment type="similarity">
    <text evidence="1">Belongs to the UPF0250 family.</text>
</comment>
<dbReference type="EMBL" id="FWXD01000023">
    <property type="protein sequence ID" value="SMC28523.1"/>
    <property type="molecule type" value="Genomic_DNA"/>
</dbReference>
<dbReference type="Proteomes" id="UP000192761">
    <property type="component" value="Unassembled WGS sequence"/>
</dbReference>
<name>A0A1W1XX53_9NEIS</name>
<evidence type="ECO:0000313" key="2">
    <source>
        <dbReference type="EMBL" id="SMC28523.1"/>
    </source>
</evidence>
<dbReference type="AlphaFoldDB" id="A0A1W1XX53"/>
<accession>A0A1W1XX53</accession>
<dbReference type="PANTHER" id="PTHR38036">
    <property type="entry name" value="UPF0250 PROTEIN YBED"/>
    <property type="match status" value="1"/>
</dbReference>
<dbReference type="OrthoDB" id="9793424at2"/>
<evidence type="ECO:0000256" key="1">
    <source>
        <dbReference type="ARBA" id="ARBA00008460"/>
    </source>
</evidence>
<dbReference type="SUPFAM" id="SSF117991">
    <property type="entry name" value="YbeD/HP0495-like"/>
    <property type="match status" value="1"/>
</dbReference>